<proteinExistence type="inferred from homology"/>
<name>A0A1M6TW09_9FIRM</name>
<reference evidence="6" key="1">
    <citation type="submission" date="2016-11" db="EMBL/GenBank/DDBJ databases">
        <authorList>
            <person name="Varghese N."/>
            <person name="Submissions S."/>
        </authorList>
    </citation>
    <scope>NUCLEOTIDE SEQUENCE [LARGE SCALE GENOMIC DNA]</scope>
    <source>
        <strain evidence="6">DSM 10349</strain>
    </source>
</reference>
<keyword evidence="6" id="KW-1185">Reference proteome</keyword>
<evidence type="ECO:0000313" key="6">
    <source>
        <dbReference type="Proteomes" id="UP000183997"/>
    </source>
</evidence>
<dbReference type="InterPro" id="IPR015168">
    <property type="entry name" value="SsuA/THI5"/>
</dbReference>
<dbReference type="STRING" id="1121421.SAMN02745123_02470"/>
<evidence type="ECO:0000256" key="3">
    <source>
        <dbReference type="ARBA" id="ARBA00022729"/>
    </source>
</evidence>
<dbReference type="AlphaFoldDB" id="A0A1M6TW09"/>
<dbReference type="RefSeq" id="WP_084082405.1">
    <property type="nucleotide sequence ID" value="NZ_FRAR01000018.1"/>
</dbReference>
<evidence type="ECO:0000256" key="2">
    <source>
        <dbReference type="ARBA" id="ARBA00010742"/>
    </source>
</evidence>
<sequence>MRKRWKWLPLILLLTAAAGLVTYGVNTYLLWSVDKNKSDRIRVVEATPSLLALPHYIALAQGFYREQELEVISSTLPETKEENFKLTAQGDVLLGDLNRFLFTSPLGTGAKLVCFASLARRDGTFLLSRPEAEVFSWDKMKRKSILGDAPDSQSNIILEEALRKNKLTLQHQVIIIQNLPEKLKQGAFQAGVGHYVQMSEPLATLTEQQGAGKIAIPLGSVVEPIPSLVFLAPAEYLKEHSHKYQKLVNGLCKAMLWLDYHTSAEAARVTAPYFPDLAEQTLVNTIERYKKMGLWDKTPVIHEQDYQNLQNYVRRAGELTNPVAYQDGVQNKYAKKAVQTVKYIPPDQQPKKKNLWERVKSLDFK</sequence>
<comment type="subcellular location">
    <subcellularLocation>
        <location evidence="1">Periplasm</location>
    </subcellularLocation>
</comment>
<organism evidence="5 6">
    <name type="scientific">Desulforamulus aeronauticus DSM 10349</name>
    <dbReference type="NCBI Taxonomy" id="1121421"/>
    <lineage>
        <taxon>Bacteria</taxon>
        <taxon>Bacillati</taxon>
        <taxon>Bacillota</taxon>
        <taxon>Clostridia</taxon>
        <taxon>Eubacteriales</taxon>
        <taxon>Peptococcaceae</taxon>
        <taxon>Desulforamulus</taxon>
    </lineage>
</organism>
<accession>A0A1M6TW09</accession>
<protein>
    <submittedName>
        <fullName evidence="5">NitT/TauT family transport system substrate-binding protein</fullName>
    </submittedName>
</protein>
<keyword evidence="3" id="KW-0732">Signal</keyword>
<evidence type="ECO:0000313" key="5">
    <source>
        <dbReference type="EMBL" id="SHK61225.1"/>
    </source>
</evidence>
<dbReference type="Gene3D" id="3.40.190.10">
    <property type="entry name" value="Periplasmic binding protein-like II"/>
    <property type="match status" value="2"/>
</dbReference>
<dbReference type="Pfam" id="PF09084">
    <property type="entry name" value="NMT1"/>
    <property type="match status" value="1"/>
</dbReference>
<dbReference type="SUPFAM" id="SSF53850">
    <property type="entry name" value="Periplasmic binding protein-like II"/>
    <property type="match status" value="1"/>
</dbReference>
<dbReference type="OrthoDB" id="9802202at2"/>
<evidence type="ECO:0000256" key="1">
    <source>
        <dbReference type="ARBA" id="ARBA00004418"/>
    </source>
</evidence>
<gene>
    <name evidence="5" type="ORF">SAMN02745123_02470</name>
</gene>
<dbReference type="PANTHER" id="PTHR30024:SF47">
    <property type="entry name" value="TAURINE-BINDING PERIPLASMIC PROTEIN"/>
    <property type="match status" value="1"/>
</dbReference>
<comment type="similarity">
    <text evidence="2">Belongs to the bacterial solute-binding protein SsuA/TauA family.</text>
</comment>
<feature type="domain" description="SsuA/THI5-like" evidence="4">
    <location>
        <begin position="54"/>
        <end position="256"/>
    </location>
</feature>
<dbReference type="EMBL" id="FRAR01000018">
    <property type="protein sequence ID" value="SHK61225.1"/>
    <property type="molecule type" value="Genomic_DNA"/>
</dbReference>
<dbReference type="GO" id="GO:0042597">
    <property type="term" value="C:periplasmic space"/>
    <property type="evidence" value="ECO:0007669"/>
    <property type="project" value="UniProtKB-SubCell"/>
</dbReference>
<evidence type="ECO:0000259" key="4">
    <source>
        <dbReference type="Pfam" id="PF09084"/>
    </source>
</evidence>
<dbReference type="Proteomes" id="UP000183997">
    <property type="component" value="Unassembled WGS sequence"/>
</dbReference>
<dbReference type="PANTHER" id="PTHR30024">
    <property type="entry name" value="ALIPHATIC SULFONATES-BINDING PROTEIN-RELATED"/>
    <property type="match status" value="1"/>
</dbReference>